<protein>
    <submittedName>
        <fullName evidence="1">Uncharacterized protein</fullName>
    </submittedName>
</protein>
<keyword evidence="2" id="KW-1185">Reference proteome</keyword>
<evidence type="ECO:0000313" key="2">
    <source>
        <dbReference type="Proteomes" id="UP000032430"/>
    </source>
</evidence>
<dbReference type="Proteomes" id="UP000032430">
    <property type="component" value="Chromosome I"/>
</dbReference>
<dbReference type="STRING" id="1212491.LFA_3093"/>
<gene>
    <name evidence="1" type="ORF">LFA_3093</name>
</gene>
<dbReference type="EMBL" id="LN614827">
    <property type="protein sequence ID" value="CEG58436.1"/>
    <property type="molecule type" value="Genomic_DNA"/>
</dbReference>
<dbReference type="RefSeq" id="WP_045096749.1">
    <property type="nucleotide sequence ID" value="NZ_LN614827.1"/>
</dbReference>
<accession>A0A098G8Z3</accession>
<proteinExistence type="predicted"/>
<evidence type="ECO:0000313" key="1">
    <source>
        <dbReference type="EMBL" id="CEG58436.1"/>
    </source>
</evidence>
<dbReference type="KEGG" id="lfa:LFA_3093"/>
<dbReference type="AlphaFoldDB" id="A0A098G8Z3"/>
<dbReference type="HOGENOM" id="CLU_2666597_0_0_6"/>
<reference evidence="2" key="1">
    <citation type="submission" date="2014-09" db="EMBL/GenBank/DDBJ databases">
        <authorList>
            <person name="Gomez-Valero L."/>
        </authorList>
    </citation>
    <scope>NUCLEOTIDE SEQUENCE [LARGE SCALE GENOMIC DNA]</scope>
    <source>
        <strain evidence="2">ATCC700992</strain>
    </source>
</reference>
<organism evidence="1 2">
    <name type="scientific">Legionella fallonii LLAP-10</name>
    <dbReference type="NCBI Taxonomy" id="1212491"/>
    <lineage>
        <taxon>Bacteria</taxon>
        <taxon>Pseudomonadati</taxon>
        <taxon>Pseudomonadota</taxon>
        <taxon>Gammaproteobacteria</taxon>
        <taxon>Legionellales</taxon>
        <taxon>Legionellaceae</taxon>
        <taxon>Legionella</taxon>
    </lineage>
</organism>
<sequence length="75" mass="8397">MFRFFYKPAKEVLKDTGVVLASTAIGGGIYTLGQMTYNFSANQLSFFNDYLGNSSIKSRQQTSDKRLEKSLSNTL</sequence>
<name>A0A098G8Z3_9GAMM</name>